<dbReference type="Gene3D" id="3.90.550.10">
    <property type="entry name" value="Spore Coat Polysaccharide Biosynthesis Protein SpsA, Chain A"/>
    <property type="match status" value="1"/>
</dbReference>
<dbReference type="Pfam" id="PF12804">
    <property type="entry name" value="NTP_transf_3"/>
    <property type="match status" value="1"/>
</dbReference>
<reference evidence="3 4" key="1">
    <citation type="submission" date="2018-05" db="EMBL/GenBank/DDBJ databases">
        <title>Complete Genome Sequences of Extremely Thermoacidophilic, Metal-Mobilizing Type-Strain Members of the Archaeal Family Sulfolobaceae: Acidianus brierleyi DSM-1651T, Acidianus sulfidivorans DSM-18786T, Metallosphaera hakonensis DSM-7519T, and Metallosphaera prunae DSM-10039T.</title>
        <authorList>
            <person name="Counts J.A."/>
            <person name="Kelly R.M."/>
        </authorList>
    </citation>
    <scope>NUCLEOTIDE SEQUENCE [LARGE SCALE GENOMIC DNA]</scope>
    <source>
        <strain evidence="3 4">DSM 1651</strain>
    </source>
</reference>
<dbReference type="KEGG" id="abri:DFR85_09050"/>
<dbReference type="SUPFAM" id="SSF53448">
    <property type="entry name" value="Nucleotide-diphospho-sugar transferases"/>
    <property type="match status" value="1"/>
</dbReference>
<evidence type="ECO:0000313" key="4">
    <source>
        <dbReference type="Proteomes" id="UP000248044"/>
    </source>
</evidence>
<keyword evidence="3" id="KW-0548">Nucleotidyltransferase</keyword>
<dbReference type="InterPro" id="IPR029044">
    <property type="entry name" value="Nucleotide-diphossugar_trans"/>
</dbReference>
<evidence type="ECO:0000313" key="3">
    <source>
        <dbReference type="EMBL" id="AWR94719.1"/>
    </source>
</evidence>
<dbReference type="OrthoDB" id="28434at2157"/>
<name>A0A2U9IFD9_9CREN</name>
<organism evidence="3 4">
    <name type="scientific">Acidianus brierleyi</name>
    <dbReference type="NCBI Taxonomy" id="41673"/>
    <lineage>
        <taxon>Archaea</taxon>
        <taxon>Thermoproteota</taxon>
        <taxon>Thermoprotei</taxon>
        <taxon>Sulfolobales</taxon>
        <taxon>Sulfolobaceae</taxon>
        <taxon>Acidianus</taxon>
    </lineage>
</organism>
<evidence type="ECO:0000259" key="2">
    <source>
        <dbReference type="Pfam" id="PF12804"/>
    </source>
</evidence>
<protein>
    <submittedName>
        <fullName evidence="3">Molybdenum cofactor guanylyltransferase</fullName>
    </submittedName>
</protein>
<keyword evidence="4" id="KW-1185">Reference proteome</keyword>
<dbReference type="Proteomes" id="UP000248044">
    <property type="component" value="Chromosome"/>
</dbReference>
<evidence type="ECO:0000256" key="1">
    <source>
        <dbReference type="ARBA" id="ARBA00022679"/>
    </source>
</evidence>
<accession>A0A2U9IFD9</accession>
<keyword evidence="1 3" id="KW-0808">Transferase</keyword>
<proteinExistence type="predicted"/>
<gene>
    <name evidence="3" type="ORF">DFR85_09050</name>
</gene>
<dbReference type="EMBL" id="CP029289">
    <property type="protein sequence ID" value="AWR94719.1"/>
    <property type="molecule type" value="Genomic_DNA"/>
</dbReference>
<dbReference type="InterPro" id="IPR025877">
    <property type="entry name" value="MobA-like_NTP_Trfase"/>
</dbReference>
<sequence length="199" mass="23096">MEKVRKLLCKDFYDTIILAGGFSVRFGSDKCEYCISGKSMLQRVAENFDCPIIISHVRRKLNNQFKLIIDEKREGPIKAIRYAIPFLSKNKIFITGCDFPFIKKELINIICNKDYDIILPLLDYPQPLLGCYKKSFIEANYQKVNSFIELINLANDIYFVGTEEIRLVDPTLNSVKNINRIDDILKKINIFTKSKIILK</sequence>
<dbReference type="PANTHER" id="PTHR19136:SF81">
    <property type="entry name" value="MOLYBDENUM COFACTOR GUANYLYLTRANSFERASE"/>
    <property type="match status" value="1"/>
</dbReference>
<dbReference type="GO" id="GO:0016779">
    <property type="term" value="F:nucleotidyltransferase activity"/>
    <property type="evidence" value="ECO:0007669"/>
    <property type="project" value="UniProtKB-KW"/>
</dbReference>
<dbReference type="AlphaFoldDB" id="A0A2U9IFD9"/>
<dbReference type="PANTHER" id="PTHR19136">
    <property type="entry name" value="MOLYBDENUM COFACTOR GUANYLYLTRANSFERASE"/>
    <property type="match status" value="1"/>
</dbReference>
<feature type="domain" description="MobA-like NTP transferase" evidence="2">
    <location>
        <begin position="16"/>
        <end position="138"/>
    </location>
</feature>